<protein>
    <submittedName>
        <fullName evidence="1">Uncharacterized protein</fullName>
    </submittedName>
</protein>
<dbReference type="Proteomes" id="UP000075349">
    <property type="component" value="Unassembled WGS sequence"/>
</dbReference>
<dbReference type="AlphaFoldDB" id="A0A151JFU6"/>
<reference evidence="2" key="1">
    <citation type="submission" date="2015-12" db="EMBL/GenBank/DDBJ databases">
        <authorList>
            <person name="Tarr C.L."/>
            <person name="Gladney L.M."/>
        </authorList>
    </citation>
    <scope>NUCLEOTIDE SEQUENCE [LARGE SCALE GENOMIC DNA]</scope>
    <source>
        <strain evidence="2">2756-81</strain>
    </source>
</reference>
<evidence type="ECO:0000313" key="1">
    <source>
        <dbReference type="EMBL" id="KYN24650.1"/>
    </source>
</evidence>
<accession>A0A151JFU6</accession>
<sequence length="100" mass="11748">MGFDLSNPKSPEFTLLATGYVDCISLRNDKPINFVIDLYERLLIDTWYEHELMGSYLTYLAKIDKWDIANDAFRRYNLRKPKSEYLEALLLKFKETSSGL</sequence>
<dbReference type="EMBL" id="LOMK01000001">
    <property type="protein sequence ID" value="KYN24650.1"/>
    <property type="molecule type" value="Genomic_DNA"/>
</dbReference>
<organism evidence="1 2">
    <name type="scientific">Vibrio cidicii</name>
    <dbReference type="NCBI Taxonomy" id="1763883"/>
    <lineage>
        <taxon>Bacteria</taxon>
        <taxon>Pseudomonadati</taxon>
        <taxon>Pseudomonadota</taxon>
        <taxon>Gammaproteobacteria</taxon>
        <taxon>Vibrionales</taxon>
        <taxon>Vibrionaceae</taxon>
        <taxon>Vibrio</taxon>
    </lineage>
</organism>
<proteinExistence type="predicted"/>
<comment type="caution">
    <text evidence="1">The sequence shown here is derived from an EMBL/GenBank/DDBJ whole genome shotgun (WGS) entry which is preliminary data.</text>
</comment>
<gene>
    <name evidence="1" type="ORF">AUQ44_01775</name>
</gene>
<evidence type="ECO:0000313" key="2">
    <source>
        <dbReference type="Proteomes" id="UP000075349"/>
    </source>
</evidence>
<name>A0A151JFU6_9VIBR</name>